<feature type="region of interest" description="Disordered" evidence="1">
    <location>
        <begin position="1"/>
        <end position="31"/>
    </location>
</feature>
<name>A0ABU0RXH7_9ACTN</name>
<evidence type="ECO:0000313" key="3">
    <source>
        <dbReference type="Proteomes" id="UP001223072"/>
    </source>
</evidence>
<evidence type="ECO:0000256" key="1">
    <source>
        <dbReference type="SAM" id="MobiDB-lite"/>
    </source>
</evidence>
<dbReference type="Pfam" id="PF19450">
    <property type="entry name" value="DUF5988"/>
    <property type="match status" value="1"/>
</dbReference>
<dbReference type="EMBL" id="JAUSZS010000008">
    <property type="protein sequence ID" value="MDQ0936694.1"/>
    <property type="molecule type" value="Genomic_DNA"/>
</dbReference>
<keyword evidence="3" id="KW-1185">Reference proteome</keyword>
<reference evidence="2 3" key="1">
    <citation type="submission" date="2023-07" db="EMBL/GenBank/DDBJ databases">
        <title>Comparative genomics of wheat-associated soil bacteria to identify genetic determinants of phenazine resistance.</title>
        <authorList>
            <person name="Mouncey N."/>
        </authorList>
    </citation>
    <scope>NUCLEOTIDE SEQUENCE [LARGE SCALE GENOMIC DNA]</scope>
    <source>
        <strain evidence="2 3">W2I16</strain>
    </source>
</reference>
<gene>
    <name evidence="2" type="ORF">QFZ49_006669</name>
</gene>
<proteinExistence type="predicted"/>
<sequence>MDVVRGVTGEQIDMDGRGGTQAHGRESGTAPVVADFEQGGSAPHMRGYVRETKNQRVRIVMDDKSAPNVFLRGGSGTFLSDEERLRYVPDLGVEKVKVLCGNRYEHFEASSETALIGDRELKVFEWAHRTFVAE</sequence>
<dbReference type="Proteomes" id="UP001223072">
    <property type="component" value="Unassembled WGS sequence"/>
</dbReference>
<organism evidence="2 3">
    <name type="scientific">Streptomyces turgidiscabies</name>
    <dbReference type="NCBI Taxonomy" id="85558"/>
    <lineage>
        <taxon>Bacteria</taxon>
        <taxon>Bacillati</taxon>
        <taxon>Actinomycetota</taxon>
        <taxon>Actinomycetes</taxon>
        <taxon>Kitasatosporales</taxon>
        <taxon>Streptomycetaceae</taxon>
        <taxon>Streptomyces</taxon>
    </lineage>
</organism>
<dbReference type="InterPro" id="IPR046030">
    <property type="entry name" value="DUF5988"/>
</dbReference>
<protein>
    <submittedName>
        <fullName evidence="2">Uncharacterized protein</fullName>
    </submittedName>
</protein>
<comment type="caution">
    <text evidence="2">The sequence shown here is derived from an EMBL/GenBank/DDBJ whole genome shotgun (WGS) entry which is preliminary data.</text>
</comment>
<evidence type="ECO:0000313" key="2">
    <source>
        <dbReference type="EMBL" id="MDQ0936694.1"/>
    </source>
</evidence>
<accession>A0ABU0RXH7</accession>